<comment type="caution">
    <text evidence="7">The sequence shown here is derived from an EMBL/GenBank/DDBJ whole genome shotgun (WGS) entry which is preliminary data.</text>
</comment>
<evidence type="ECO:0000256" key="5">
    <source>
        <dbReference type="ARBA" id="ARBA00023014"/>
    </source>
</evidence>
<dbReference type="InterPro" id="IPR017896">
    <property type="entry name" value="4Fe4S_Fe-S-bd"/>
</dbReference>
<gene>
    <name evidence="7" type="ORF">LCGC14_2183110</name>
</gene>
<evidence type="ECO:0000259" key="6">
    <source>
        <dbReference type="PROSITE" id="PS51379"/>
    </source>
</evidence>
<sequence length="546" mass="57926">MTVPQEPLRIGVGLCAGLERPQGGLDPEAVARLLERSDPGVQAEVMPDICRKPEQVPDLASRTGARRLVIALCEGKPPVHEFQSWTRKAGLDPYAVELIDLTRWIDGDGASPKDEDDAILVLKAAIARLRAFEGSEPEQLKLRFLDRGGAVSRRSLMTMPPWTYEAVPAIDQRSCLGKDRCGLCVPACPFEAIGAGVGISVDKSQCEACGICLTTCPADAVRWPGSSLAQYEAELAALLAAPRASIVFTCRRATAALDDDHDGGSPFPPGWLPVEVPCMGMVTPGWILQALAGGAERVALVGCGYGCGVNYKAVVNERVSYLRKLVGLLGMHQPPEQVRALFTEPGQFPRPDELRQALDRLSSPQESERENGAPDGLTLTEPVATAQAVLALAERNGAAPDVSLAHSASPLGLVRVREETCTTCGSCAGACPTGALSIETRDEAVTLSYDPQLCIGCDRCVPACPEQDKDTLGVESVTDLAALAEGRVTLKRGSIALCKRCGNPVAPAAMLDKIRSLLEDADQSKTLLETVTELCPDCRGVQTTGA</sequence>
<dbReference type="InterPro" id="IPR050572">
    <property type="entry name" value="Fe-S_Ferredoxin"/>
</dbReference>
<dbReference type="InterPro" id="IPR017900">
    <property type="entry name" value="4Fe4S_Fe_S_CS"/>
</dbReference>
<evidence type="ECO:0000256" key="2">
    <source>
        <dbReference type="ARBA" id="ARBA00022723"/>
    </source>
</evidence>
<dbReference type="GO" id="GO:0051539">
    <property type="term" value="F:4 iron, 4 sulfur cluster binding"/>
    <property type="evidence" value="ECO:0007669"/>
    <property type="project" value="UniProtKB-KW"/>
</dbReference>
<feature type="domain" description="4Fe-4S ferredoxin-type" evidence="6">
    <location>
        <begin position="412"/>
        <end position="441"/>
    </location>
</feature>
<name>A0A0F9E8R3_9ZZZZ</name>
<dbReference type="GO" id="GO:0016491">
    <property type="term" value="F:oxidoreductase activity"/>
    <property type="evidence" value="ECO:0007669"/>
    <property type="project" value="UniProtKB-KW"/>
</dbReference>
<feature type="domain" description="4Fe-4S ferredoxin-type" evidence="6">
    <location>
        <begin position="445"/>
        <end position="475"/>
    </location>
</feature>
<protein>
    <recommendedName>
        <fullName evidence="6">4Fe-4S ferredoxin-type domain-containing protein</fullName>
    </recommendedName>
</protein>
<dbReference type="Gene3D" id="3.30.70.20">
    <property type="match status" value="3"/>
</dbReference>
<dbReference type="EMBL" id="LAZR01028426">
    <property type="protein sequence ID" value="KKL62646.1"/>
    <property type="molecule type" value="Genomic_DNA"/>
</dbReference>
<proteinExistence type="predicted"/>
<dbReference type="Pfam" id="PF02662">
    <property type="entry name" value="FlpD"/>
    <property type="match status" value="1"/>
</dbReference>
<dbReference type="Pfam" id="PF12838">
    <property type="entry name" value="Fer4_7"/>
    <property type="match status" value="1"/>
</dbReference>
<dbReference type="AlphaFoldDB" id="A0A0F9E8R3"/>
<dbReference type="PROSITE" id="PS51379">
    <property type="entry name" value="4FE4S_FER_2"/>
    <property type="match status" value="4"/>
</dbReference>
<dbReference type="SUPFAM" id="SSF54862">
    <property type="entry name" value="4Fe-4S ferredoxins"/>
    <property type="match status" value="2"/>
</dbReference>
<keyword evidence="3" id="KW-0560">Oxidoreductase</keyword>
<organism evidence="7">
    <name type="scientific">marine sediment metagenome</name>
    <dbReference type="NCBI Taxonomy" id="412755"/>
    <lineage>
        <taxon>unclassified sequences</taxon>
        <taxon>metagenomes</taxon>
        <taxon>ecological metagenomes</taxon>
    </lineage>
</organism>
<accession>A0A0F9E8R3</accession>
<evidence type="ECO:0000256" key="1">
    <source>
        <dbReference type="ARBA" id="ARBA00022485"/>
    </source>
</evidence>
<dbReference type="PANTHER" id="PTHR43687">
    <property type="entry name" value="ADENYLYLSULFATE REDUCTASE, BETA SUBUNIT"/>
    <property type="match status" value="1"/>
</dbReference>
<dbReference type="PROSITE" id="PS00198">
    <property type="entry name" value="4FE4S_FER_1"/>
    <property type="match status" value="3"/>
</dbReference>
<dbReference type="GO" id="GO:0046872">
    <property type="term" value="F:metal ion binding"/>
    <property type="evidence" value="ECO:0007669"/>
    <property type="project" value="UniProtKB-KW"/>
</dbReference>
<keyword evidence="4" id="KW-0408">Iron</keyword>
<keyword evidence="2" id="KW-0479">Metal-binding</keyword>
<feature type="domain" description="4Fe-4S ferredoxin-type" evidence="6">
    <location>
        <begin position="197"/>
        <end position="226"/>
    </location>
</feature>
<keyword evidence="1" id="KW-0004">4Fe-4S</keyword>
<evidence type="ECO:0000313" key="7">
    <source>
        <dbReference type="EMBL" id="KKL62646.1"/>
    </source>
</evidence>
<reference evidence="7" key="1">
    <citation type="journal article" date="2015" name="Nature">
        <title>Complex archaea that bridge the gap between prokaryotes and eukaryotes.</title>
        <authorList>
            <person name="Spang A."/>
            <person name="Saw J.H."/>
            <person name="Jorgensen S.L."/>
            <person name="Zaremba-Niedzwiedzka K."/>
            <person name="Martijn J."/>
            <person name="Lind A.E."/>
            <person name="van Eijk R."/>
            <person name="Schleper C."/>
            <person name="Guy L."/>
            <person name="Ettema T.J."/>
        </authorList>
    </citation>
    <scope>NUCLEOTIDE SEQUENCE</scope>
</reference>
<evidence type="ECO:0000256" key="3">
    <source>
        <dbReference type="ARBA" id="ARBA00023002"/>
    </source>
</evidence>
<dbReference type="PANTHER" id="PTHR43687:SF4">
    <property type="entry name" value="BLR5484 PROTEIN"/>
    <property type="match status" value="1"/>
</dbReference>
<keyword evidence="5" id="KW-0411">Iron-sulfur</keyword>
<dbReference type="InterPro" id="IPR003813">
    <property type="entry name" value="MvhD/FlpD"/>
</dbReference>
<evidence type="ECO:0000256" key="4">
    <source>
        <dbReference type="ARBA" id="ARBA00023004"/>
    </source>
</evidence>
<feature type="domain" description="4Fe-4S ferredoxin-type" evidence="6">
    <location>
        <begin position="166"/>
        <end position="193"/>
    </location>
</feature>